<keyword evidence="2" id="KW-1185">Reference proteome</keyword>
<evidence type="ECO:0000313" key="2">
    <source>
        <dbReference type="Proteomes" id="UP001054945"/>
    </source>
</evidence>
<dbReference type="Proteomes" id="UP001054945">
    <property type="component" value="Unassembled WGS sequence"/>
</dbReference>
<comment type="caution">
    <text evidence="1">The sequence shown here is derived from an EMBL/GenBank/DDBJ whole genome shotgun (WGS) entry which is preliminary data.</text>
</comment>
<proteinExistence type="predicted"/>
<dbReference type="EMBL" id="BPLR01006205">
    <property type="protein sequence ID" value="GIY08135.1"/>
    <property type="molecule type" value="Genomic_DNA"/>
</dbReference>
<reference evidence="1 2" key="1">
    <citation type="submission" date="2021-06" db="EMBL/GenBank/DDBJ databases">
        <title>Caerostris extrusa draft genome.</title>
        <authorList>
            <person name="Kono N."/>
            <person name="Arakawa K."/>
        </authorList>
    </citation>
    <scope>NUCLEOTIDE SEQUENCE [LARGE SCALE GENOMIC DNA]</scope>
</reference>
<dbReference type="AlphaFoldDB" id="A0AAV4QJC2"/>
<evidence type="ECO:0000313" key="1">
    <source>
        <dbReference type="EMBL" id="GIY08135.1"/>
    </source>
</evidence>
<sequence>MFFSSHCGAGNLSPAWKLDIIVGYQQWGLPFKRRRGPLKVPEEKPPRVRGVLPKAPLGAPKLIHFKMSLIVTLSIEKFTALAHLGLQVFSWITV</sequence>
<name>A0AAV4QJC2_CAEEX</name>
<gene>
    <name evidence="1" type="ORF">CEXT_76411</name>
</gene>
<protein>
    <submittedName>
        <fullName evidence="1">Uncharacterized protein</fullName>
    </submittedName>
</protein>
<accession>A0AAV4QJC2</accession>
<organism evidence="1 2">
    <name type="scientific">Caerostris extrusa</name>
    <name type="common">Bark spider</name>
    <name type="synonym">Caerostris bankana</name>
    <dbReference type="NCBI Taxonomy" id="172846"/>
    <lineage>
        <taxon>Eukaryota</taxon>
        <taxon>Metazoa</taxon>
        <taxon>Ecdysozoa</taxon>
        <taxon>Arthropoda</taxon>
        <taxon>Chelicerata</taxon>
        <taxon>Arachnida</taxon>
        <taxon>Araneae</taxon>
        <taxon>Araneomorphae</taxon>
        <taxon>Entelegynae</taxon>
        <taxon>Araneoidea</taxon>
        <taxon>Araneidae</taxon>
        <taxon>Caerostris</taxon>
    </lineage>
</organism>